<name>A0ABS9V0R3_9BACT</name>
<dbReference type="EMBL" id="JAKZGP010000027">
    <property type="protein sequence ID" value="MCH7409994.1"/>
    <property type="molecule type" value="Genomic_DNA"/>
</dbReference>
<gene>
    <name evidence="2" type="ORF">MM239_11365</name>
</gene>
<dbReference type="RefSeq" id="WP_241348365.1">
    <property type="nucleotide sequence ID" value="NZ_JAKZGP010000027.1"/>
</dbReference>
<dbReference type="InterPro" id="IPR036866">
    <property type="entry name" value="RibonucZ/Hydroxyglut_hydro"/>
</dbReference>
<sequence length="359" mass="40965">MDYNLLSKSHKIKITFFDVKGGDAIWIRFFGNDKKWHNILVDGGYGNTYKAVFGPLISKITKDEAIDLWIVTHPDIDHIGAILGFINDSQIKDKIKVLKQIWFNYSPSIVDTTTGKLGVNQGVTLRSFLENHGFVVMQSIDNNLPNQDLFGLKIKILSPDLKKLKKSKEHWKHSEQKVIKLGRTLKQSDYKNTIEGLNLKRFIEDTDPWNGGAIAFMIQFDSVQCLFLSDSHPSSVETSLKNLGYGPDFQVKFDLVQLSHHGSKANNSPSLLDLMKTSRFVITGNGINNHHPDKETLTRILTKDQRENDIEFVFPSETDALKNLFSVDNNPFLRWRFKCTFPPNNQGFVEFLFLSLTQT</sequence>
<protein>
    <submittedName>
        <fullName evidence="2">MBL fold metallo-hydrolase</fullName>
    </submittedName>
</protein>
<evidence type="ECO:0000313" key="3">
    <source>
        <dbReference type="Proteomes" id="UP001165489"/>
    </source>
</evidence>
<dbReference type="Gene3D" id="3.60.15.10">
    <property type="entry name" value="Ribonuclease Z/Hydroxyacylglutathione hydrolase-like"/>
    <property type="match status" value="1"/>
</dbReference>
<keyword evidence="3" id="KW-1185">Reference proteome</keyword>
<proteinExistence type="predicted"/>
<dbReference type="Pfam" id="PF00753">
    <property type="entry name" value="Lactamase_B"/>
    <property type="match status" value="1"/>
</dbReference>
<feature type="domain" description="Metallo-beta-lactamase" evidence="1">
    <location>
        <begin position="37"/>
        <end position="110"/>
    </location>
</feature>
<organism evidence="2 3">
    <name type="scientific">Belliella filtrata</name>
    <dbReference type="NCBI Taxonomy" id="2923435"/>
    <lineage>
        <taxon>Bacteria</taxon>
        <taxon>Pseudomonadati</taxon>
        <taxon>Bacteroidota</taxon>
        <taxon>Cytophagia</taxon>
        <taxon>Cytophagales</taxon>
        <taxon>Cyclobacteriaceae</taxon>
        <taxon>Belliella</taxon>
    </lineage>
</organism>
<dbReference type="PANTHER" id="PTHR30619:SF1">
    <property type="entry name" value="RECOMBINATION PROTEIN 2"/>
    <property type="match status" value="1"/>
</dbReference>
<dbReference type="InterPro" id="IPR001279">
    <property type="entry name" value="Metallo-B-lactamas"/>
</dbReference>
<evidence type="ECO:0000313" key="2">
    <source>
        <dbReference type="EMBL" id="MCH7409994.1"/>
    </source>
</evidence>
<dbReference type="PANTHER" id="PTHR30619">
    <property type="entry name" value="DNA INTERNALIZATION/COMPETENCE PROTEIN COMEC/REC2"/>
    <property type="match status" value="1"/>
</dbReference>
<dbReference type="InterPro" id="IPR052159">
    <property type="entry name" value="Competence_DNA_uptake"/>
</dbReference>
<dbReference type="Proteomes" id="UP001165489">
    <property type="component" value="Unassembled WGS sequence"/>
</dbReference>
<dbReference type="SUPFAM" id="SSF56281">
    <property type="entry name" value="Metallo-hydrolase/oxidoreductase"/>
    <property type="match status" value="1"/>
</dbReference>
<evidence type="ECO:0000259" key="1">
    <source>
        <dbReference type="Pfam" id="PF00753"/>
    </source>
</evidence>
<accession>A0ABS9V0R3</accession>
<reference evidence="2" key="1">
    <citation type="submission" date="2022-03" db="EMBL/GenBank/DDBJ databases">
        <title>De novo assembled genomes of Belliella spp. (Cyclobacteriaceae) strains.</title>
        <authorList>
            <person name="Szabo A."/>
            <person name="Korponai K."/>
            <person name="Felfoldi T."/>
        </authorList>
    </citation>
    <scope>NUCLEOTIDE SEQUENCE</scope>
    <source>
        <strain evidence="2">DSM 111904</strain>
    </source>
</reference>
<comment type="caution">
    <text evidence="2">The sequence shown here is derived from an EMBL/GenBank/DDBJ whole genome shotgun (WGS) entry which is preliminary data.</text>
</comment>